<keyword evidence="3" id="KW-1133">Transmembrane helix</keyword>
<feature type="transmembrane region" description="Helical" evidence="3">
    <location>
        <begin position="362"/>
        <end position="381"/>
    </location>
</feature>
<evidence type="ECO:0000259" key="4">
    <source>
        <dbReference type="Pfam" id="PF13240"/>
    </source>
</evidence>
<evidence type="ECO:0000256" key="2">
    <source>
        <dbReference type="SAM" id="MobiDB-lite"/>
    </source>
</evidence>
<feature type="transmembrane region" description="Helical" evidence="3">
    <location>
        <begin position="332"/>
        <end position="356"/>
    </location>
</feature>
<organism evidence="5 6">
    <name type="scientific">[Collinsella] massiliensis</name>
    <dbReference type="NCBI Taxonomy" id="1232426"/>
    <lineage>
        <taxon>Bacteria</taxon>
        <taxon>Bacillati</taxon>
        <taxon>Actinomycetota</taxon>
        <taxon>Coriobacteriia</taxon>
        <taxon>Coriobacteriales</taxon>
        <taxon>Coriobacteriaceae</taxon>
        <taxon>Enorma</taxon>
    </lineage>
</organism>
<evidence type="ECO:0000256" key="1">
    <source>
        <dbReference type="SAM" id="Coils"/>
    </source>
</evidence>
<dbReference type="EMBL" id="NFIE01000020">
    <property type="protein sequence ID" value="OUN86579.1"/>
    <property type="molecule type" value="Genomic_DNA"/>
</dbReference>
<keyword evidence="1" id="KW-0175">Coiled coil</keyword>
<dbReference type="Proteomes" id="UP000195781">
    <property type="component" value="Unassembled WGS sequence"/>
</dbReference>
<protein>
    <submittedName>
        <fullName evidence="5">ATP synthase subunit I</fullName>
    </submittedName>
</protein>
<evidence type="ECO:0000256" key="3">
    <source>
        <dbReference type="SAM" id="Phobius"/>
    </source>
</evidence>
<sequence length="616" mass="67163">MSFCTTCGAPLKPGARFCEQCGSPVGVAAPAASQPARPAPAARQQPAAAQPAAASQAANLAAQQADAVRRAAQAVANAAEARIDAARAAAGVEHDSPRHYAMQSETSTGAIARSTAAPAGIVAASTAIEIAPYASPFSDKEREASAHLPASAPKHARKMCEKDIAEVSQRVNSLAVSIREHVKKAARDDMDAVQYAGAIIDQMGRDGTYHSDVVPFNELETVTRYRANIKERLDADRTVIKDVSAWLDYGVPTFVDDARALAVRMWGTFDQSVLDRAQADYDAAAAAYDQAKQSYLDTAVAYDEKVRLNTKQNIEPSYALPMSASFRRYAKLFLWLVILTLALSLICWLFLHVAIIIMALPIVRLIGIIGAIGFFVASIVMERGVERKRTADLNAQNAAIIAWNAQLQAERQQALVQPKAAMDAAEERRNAARKALEQAKQSVDPDERVAFTSLTNTFVQALDALNRAIEPVVAAIGKQWPIDGFEQAIDDDWMDQLKRHDPPRYMMLHSERADEAQSAAIAQASKVQQEEAIKQTQEQAKQTREQQLQTKIAQKNFEAAEASRREVEWQAQRQADAAARAAQAQIAASQAAEDASNATYNAERSRKQYYDGIKYR</sequence>
<dbReference type="RefSeq" id="WP_094335899.1">
    <property type="nucleotide sequence ID" value="NZ_NFIE01000020.1"/>
</dbReference>
<keyword evidence="6" id="KW-1185">Reference proteome</keyword>
<feature type="region of interest" description="Disordered" evidence="2">
    <location>
        <begin position="29"/>
        <end position="52"/>
    </location>
</feature>
<feature type="compositionally biased region" description="Low complexity" evidence="2">
    <location>
        <begin position="570"/>
        <end position="598"/>
    </location>
</feature>
<feature type="coiled-coil region" evidence="1">
    <location>
        <begin position="519"/>
        <end position="546"/>
    </location>
</feature>
<dbReference type="Pfam" id="PF13240">
    <property type="entry name" value="Zn_Ribbon_1"/>
    <property type="match status" value="1"/>
</dbReference>
<evidence type="ECO:0000313" key="6">
    <source>
        <dbReference type="Proteomes" id="UP000195781"/>
    </source>
</evidence>
<comment type="caution">
    <text evidence="5">The sequence shown here is derived from an EMBL/GenBank/DDBJ whole genome shotgun (WGS) entry which is preliminary data.</text>
</comment>
<name>A0A1Y3XTX0_9ACTN</name>
<keyword evidence="3" id="KW-0472">Membrane</keyword>
<feature type="compositionally biased region" description="Basic and acidic residues" evidence="2">
    <location>
        <begin position="603"/>
        <end position="616"/>
    </location>
</feature>
<reference evidence="6" key="1">
    <citation type="submission" date="2017-04" db="EMBL/GenBank/DDBJ databases">
        <title>Function of individual gut microbiota members based on whole genome sequencing of pure cultures obtained from chicken caecum.</title>
        <authorList>
            <person name="Medvecky M."/>
            <person name="Cejkova D."/>
            <person name="Polansky O."/>
            <person name="Karasova D."/>
            <person name="Kubasova T."/>
            <person name="Cizek A."/>
            <person name="Rychlik I."/>
        </authorList>
    </citation>
    <scope>NUCLEOTIDE SEQUENCE [LARGE SCALE GENOMIC DNA]</scope>
    <source>
        <strain evidence="6">An5</strain>
    </source>
</reference>
<keyword evidence="3" id="KW-0812">Transmembrane</keyword>
<proteinExistence type="predicted"/>
<dbReference type="OrthoDB" id="3193278at2"/>
<gene>
    <name evidence="5" type="ORF">B5G02_08495</name>
</gene>
<dbReference type="InterPro" id="IPR026870">
    <property type="entry name" value="Zinc_ribbon_dom"/>
</dbReference>
<accession>A0A1Y3XTX0</accession>
<feature type="domain" description="Zinc-ribbon" evidence="4">
    <location>
        <begin position="3"/>
        <end position="25"/>
    </location>
</feature>
<dbReference type="AlphaFoldDB" id="A0A1Y3XTX0"/>
<feature type="region of interest" description="Disordered" evidence="2">
    <location>
        <begin position="564"/>
        <end position="616"/>
    </location>
</feature>
<evidence type="ECO:0000313" key="5">
    <source>
        <dbReference type="EMBL" id="OUN86579.1"/>
    </source>
</evidence>